<reference evidence="1 2" key="1">
    <citation type="submission" date="2018-08" db="EMBL/GenBank/DDBJ databases">
        <authorList>
            <person name="Khan S.A."/>
            <person name="Jeon C.O."/>
            <person name="Chun B.H."/>
            <person name="Jeong S.E."/>
        </authorList>
    </citation>
    <scope>NUCLEOTIDE SEQUENCE [LARGE SCALE GENOMIC DNA]</scope>
    <source>
        <strain evidence="1 2">S-16</strain>
    </source>
</reference>
<dbReference type="CDD" id="cd20293">
    <property type="entry name" value="cupin_HutD_N"/>
    <property type="match status" value="1"/>
</dbReference>
<evidence type="ECO:0000313" key="1">
    <source>
        <dbReference type="EMBL" id="RQP24602.1"/>
    </source>
</evidence>
<dbReference type="InterPro" id="IPR010282">
    <property type="entry name" value="Uncharacterised_HutD/Ves"/>
</dbReference>
<sequence length="195" mass="21299">MITLERIEPRPWKNGAGRTRELAVHPRDAGMDDFEWRMSLAEVAADAPFSAFPDVDRCIVLLRGAGMHLRSEDGRLDQRLGEPLEPFHFSGDAALHATLIDGPSSDFNVMTRRGRWRADVTPLSDTHDASACAAALLLCRSGEATISMPGDAPRNLQSGQAALWRHDAPALHIAPSFAATLLLVQLRPLCQDAMP</sequence>
<evidence type="ECO:0000313" key="2">
    <source>
        <dbReference type="Proteomes" id="UP000267464"/>
    </source>
</evidence>
<organism evidence="1 2">
    <name type="scientific">Piscinibacter terrae</name>
    <dbReference type="NCBI Taxonomy" id="2496871"/>
    <lineage>
        <taxon>Bacteria</taxon>
        <taxon>Pseudomonadati</taxon>
        <taxon>Pseudomonadota</taxon>
        <taxon>Betaproteobacteria</taxon>
        <taxon>Burkholderiales</taxon>
        <taxon>Sphaerotilaceae</taxon>
        <taxon>Piscinibacter</taxon>
    </lineage>
</organism>
<keyword evidence="2" id="KW-1185">Reference proteome</keyword>
<proteinExistence type="predicted"/>
<dbReference type="SUPFAM" id="SSF51182">
    <property type="entry name" value="RmlC-like cupins"/>
    <property type="match status" value="1"/>
</dbReference>
<gene>
    <name evidence="1" type="ORF">DZC73_12680</name>
</gene>
<dbReference type="PANTHER" id="PTHR37943">
    <property type="entry name" value="PROTEIN VES"/>
    <property type="match status" value="1"/>
</dbReference>
<dbReference type="Proteomes" id="UP000267464">
    <property type="component" value="Unassembled WGS sequence"/>
</dbReference>
<dbReference type="InterPro" id="IPR011051">
    <property type="entry name" value="RmlC_Cupin_sf"/>
</dbReference>
<name>A0A3N7J0X3_9BURK</name>
<dbReference type="Pfam" id="PF05962">
    <property type="entry name" value="HutD"/>
    <property type="match status" value="1"/>
</dbReference>
<dbReference type="PANTHER" id="PTHR37943:SF1">
    <property type="entry name" value="PROTEIN VES"/>
    <property type="match status" value="1"/>
</dbReference>
<dbReference type="Gene3D" id="2.60.120.10">
    <property type="entry name" value="Jelly Rolls"/>
    <property type="match status" value="1"/>
</dbReference>
<protein>
    <submittedName>
        <fullName evidence="1">HutD family protein</fullName>
    </submittedName>
</protein>
<comment type="caution">
    <text evidence="1">The sequence shown here is derived from an EMBL/GenBank/DDBJ whole genome shotgun (WGS) entry which is preliminary data.</text>
</comment>
<accession>A0A3N7J0X3</accession>
<dbReference type="AlphaFoldDB" id="A0A3N7J0X3"/>
<dbReference type="InterPro" id="IPR014710">
    <property type="entry name" value="RmlC-like_jellyroll"/>
</dbReference>
<reference evidence="1 2" key="2">
    <citation type="submission" date="2018-12" db="EMBL/GenBank/DDBJ databases">
        <title>Rhizobacter gummiphilus sp. nov., a rubber-degrading bacterium isolated from the soil of a botanical garden in Japan.</title>
        <authorList>
            <person name="Shunsuke S.S."/>
        </authorList>
    </citation>
    <scope>NUCLEOTIDE SEQUENCE [LARGE SCALE GENOMIC DNA]</scope>
    <source>
        <strain evidence="1 2">S-16</strain>
    </source>
</reference>
<dbReference type="EMBL" id="QUSW01000003">
    <property type="protein sequence ID" value="RQP24602.1"/>
    <property type="molecule type" value="Genomic_DNA"/>
</dbReference>
<dbReference type="OrthoDB" id="9800082at2"/>